<sequence>MRGGGHQVDKISGSFLSVHFHHRVISYVIGHQNKVNNSFSTTFHSIQSHFLIESFATMPPNPCQKEASAKKGRNQHTGPRNPSTPPEKKDPFEGTIRGTKRKNEHYDHSNTPRKAEVLSIVRWEDSKPFKKRAKREDIFKFCGVSETRGYAIIQEKEGQLPATARTFHNDPRKEETRGSKSQLTEEHLKKLEDLITSNGFDGRALSWDALAEELEVPGRKEGTYLSGKTIQRHMRERGWKHCIACRKHWLSDDTCDRRVEWAKYMLEKYPEKEDWWKVLFSDEKEASAKKGRNQHTGPRNPSTPPEKKDPFEGTIRGTKRKNEHYDHSNTPRKAEVLSIVRWEDSKPFKKRAKREDIFKFCGVSETRGYAIIQEKEGQLPATARTFHNDPRKEETRGSKSQLTEEHLKKLEDLITSNGFDGRALSWDALAEELEVPGRKEGTYLSGKTIQRHMRERGWKHCIACRKHWLSDDTCDRRVEWAKYMLEKYPEKEDWWKVLFSDEVHFSFGPQGRIYILRRPSERNCPDCIQQQQQKKKKRKSKSKGKSTKEGDEVGEEPDLDYKLHA</sequence>
<feature type="region of interest" description="Disordered" evidence="1">
    <location>
        <begin position="525"/>
        <end position="565"/>
    </location>
</feature>
<feature type="compositionally biased region" description="Basic and acidic residues" evidence="1">
    <location>
        <begin position="386"/>
        <end position="403"/>
    </location>
</feature>
<evidence type="ECO:0000313" key="2">
    <source>
        <dbReference type="EMBL" id="CAG8954977.1"/>
    </source>
</evidence>
<evidence type="ECO:0000256" key="1">
    <source>
        <dbReference type="SAM" id="MobiDB-lite"/>
    </source>
</evidence>
<feature type="region of interest" description="Disordered" evidence="1">
    <location>
        <begin position="61"/>
        <end position="111"/>
    </location>
</feature>
<protein>
    <recommendedName>
        <fullName evidence="4">Transposase Tc1-like domain-containing protein</fullName>
    </recommendedName>
</protein>
<dbReference type="EMBL" id="CAJVRL010000058">
    <property type="protein sequence ID" value="CAG8954977.1"/>
    <property type="molecule type" value="Genomic_DNA"/>
</dbReference>
<evidence type="ECO:0000313" key="3">
    <source>
        <dbReference type="Proteomes" id="UP000696280"/>
    </source>
</evidence>
<gene>
    <name evidence="2" type="ORF">HYFRA_00008666</name>
</gene>
<dbReference type="AlphaFoldDB" id="A0A9N9KZT2"/>
<proteinExistence type="predicted"/>
<feature type="region of interest" description="Disordered" evidence="1">
    <location>
        <begin position="286"/>
        <end position="330"/>
    </location>
</feature>
<accession>A0A9N9KZT2</accession>
<feature type="region of interest" description="Disordered" evidence="1">
    <location>
        <begin position="383"/>
        <end position="403"/>
    </location>
</feature>
<dbReference type="GO" id="GO:0003676">
    <property type="term" value="F:nucleic acid binding"/>
    <property type="evidence" value="ECO:0007669"/>
    <property type="project" value="InterPro"/>
</dbReference>
<dbReference type="Gene3D" id="3.30.420.10">
    <property type="entry name" value="Ribonuclease H-like superfamily/Ribonuclease H"/>
    <property type="match status" value="2"/>
</dbReference>
<evidence type="ECO:0008006" key="4">
    <source>
        <dbReference type="Google" id="ProtNLM"/>
    </source>
</evidence>
<organism evidence="2 3">
    <name type="scientific">Hymenoscyphus fraxineus</name>
    <dbReference type="NCBI Taxonomy" id="746836"/>
    <lineage>
        <taxon>Eukaryota</taxon>
        <taxon>Fungi</taxon>
        <taxon>Dikarya</taxon>
        <taxon>Ascomycota</taxon>
        <taxon>Pezizomycotina</taxon>
        <taxon>Leotiomycetes</taxon>
        <taxon>Helotiales</taxon>
        <taxon>Helotiaceae</taxon>
        <taxon>Hymenoscyphus</taxon>
    </lineage>
</organism>
<dbReference type="Proteomes" id="UP000696280">
    <property type="component" value="Unassembled WGS sequence"/>
</dbReference>
<feature type="compositionally biased region" description="Basic residues" evidence="1">
    <location>
        <begin position="533"/>
        <end position="545"/>
    </location>
</feature>
<name>A0A9N9KZT2_9HELO</name>
<dbReference type="OrthoDB" id="3943628at2759"/>
<comment type="caution">
    <text evidence="2">The sequence shown here is derived from an EMBL/GenBank/DDBJ whole genome shotgun (WGS) entry which is preliminary data.</text>
</comment>
<dbReference type="InterPro" id="IPR036397">
    <property type="entry name" value="RNaseH_sf"/>
</dbReference>
<keyword evidence="3" id="KW-1185">Reference proteome</keyword>
<reference evidence="2" key="1">
    <citation type="submission" date="2021-07" db="EMBL/GenBank/DDBJ databases">
        <authorList>
            <person name="Durling M."/>
        </authorList>
    </citation>
    <scope>NUCLEOTIDE SEQUENCE</scope>
</reference>